<evidence type="ECO:0000259" key="1">
    <source>
        <dbReference type="Pfam" id="PF13556"/>
    </source>
</evidence>
<protein>
    <submittedName>
        <fullName evidence="2">Sugar diacid utilization regulator</fullName>
    </submittedName>
</protein>
<dbReference type="Proteomes" id="UP000540412">
    <property type="component" value="Unassembled WGS sequence"/>
</dbReference>
<accession>A0A7W9UKE4</accession>
<dbReference type="GO" id="GO:0003677">
    <property type="term" value="F:DNA binding"/>
    <property type="evidence" value="ECO:0007669"/>
    <property type="project" value="InterPro"/>
</dbReference>
<reference evidence="2 3" key="1">
    <citation type="submission" date="2020-08" db="EMBL/GenBank/DDBJ databases">
        <title>Sequencing the genomes of 1000 actinobacteria strains.</title>
        <authorList>
            <person name="Klenk H.-P."/>
        </authorList>
    </citation>
    <scope>NUCLEOTIDE SEQUENCE [LARGE SCALE GENOMIC DNA]</scope>
    <source>
        <strain evidence="2 3">DSM 43582</strain>
    </source>
</reference>
<comment type="caution">
    <text evidence="2">The sequence shown here is derived from an EMBL/GenBank/DDBJ whole genome shotgun (WGS) entry which is preliminary data.</text>
</comment>
<dbReference type="Pfam" id="PF13556">
    <property type="entry name" value="HTH_30"/>
    <property type="match status" value="1"/>
</dbReference>
<keyword evidence="3" id="KW-1185">Reference proteome</keyword>
<gene>
    <name evidence="2" type="ORF">BJY24_005144</name>
</gene>
<sequence length="350" mass="37417">MITPVPSSATGFDQSVLHACRDLAEAILEGRFLRQKARHIETIATGWAKAGVPLDWIHKQVWESVKQAAQPGSRGAATERADLAALMDTMTSVLAMVSATYLGELRGRSARQRLMSALLNGEDTTGLARECGLTIAGSYAVIALAFPIPRAQQASLAHTTARISSELAHHGGAETLARLSDEGGTILLPAPDDDAALDHLLDELKAATRIPLTAATTSAPPAGLADAAGRAHELLDVALLFGREGTLHRFSDLAAEYQLTRPGPARDQLATILDPLETTPHLSDTLHLYLRGTLSRRAIARHLGIHANTVEYRLKRVAALTGLDPLTQAGQWQLRCAMVARSCSHCPIAR</sequence>
<dbReference type="GO" id="GO:0006355">
    <property type="term" value="P:regulation of DNA-templated transcription"/>
    <property type="evidence" value="ECO:0007669"/>
    <property type="project" value="InterPro"/>
</dbReference>
<evidence type="ECO:0000313" key="3">
    <source>
        <dbReference type="Proteomes" id="UP000540412"/>
    </source>
</evidence>
<organism evidence="2 3">
    <name type="scientific">Nocardia transvalensis</name>
    <dbReference type="NCBI Taxonomy" id="37333"/>
    <lineage>
        <taxon>Bacteria</taxon>
        <taxon>Bacillati</taxon>
        <taxon>Actinomycetota</taxon>
        <taxon>Actinomycetes</taxon>
        <taxon>Mycobacteriales</taxon>
        <taxon>Nocardiaceae</taxon>
        <taxon>Nocardia</taxon>
    </lineage>
</organism>
<dbReference type="SUPFAM" id="SSF46894">
    <property type="entry name" value="C-terminal effector domain of the bipartite response regulators"/>
    <property type="match status" value="1"/>
</dbReference>
<proteinExistence type="predicted"/>
<dbReference type="InterPro" id="IPR042070">
    <property type="entry name" value="PucR_C-HTH_sf"/>
</dbReference>
<dbReference type="EMBL" id="JACHIT010000002">
    <property type="protein sequence ID" value="MBB5916232.1"/>
    <property type="molecule type" value="Genomic_DNA"/>
</dbReference>
<dbReference type="AlphaFoldDB" id="A0A7W9UKE4"/>
<dbReference type="Gene3D" id="1.10.10.2840">
    <property type="entry name" value="PucR C-terminal helix-turn-helix domain"/>
    <property type="match status" value="1"/>
</dbReference>
<dbReference type="RefSeq" id="WP_051163066.1">
    <property type="nucleotide sequence ID" value="NZ_JACHIT010000002.1"/>
</dbReference>
<dbReference type="InterPro" id="IPR025736">
    <property type="entry name" value="PucR_C-HTH_dom"/>
</dbReference>
<evidence type="ECO:0000313" key="2">
    <source>
        <dbReference type="EMBL" id="MBB5916232.1"/>
    </source>
</evidence>
<dbReference type="InterPro" id="IPR016032">
    <property type="entry name" value="Sig_transdc_resp-reg_C-effctor"/>
</dbReference>
<dbReference type="InterPro" id="IPR051448">
    <property type="entry name" value="CdaR-like_regulators"/>
</dbReference>
<name>A0A7W9UKE4_9NOCA</name>
<feature type="domain" description="PucR C-terminal helix-turn-helix" evidence="1">
    <location>
        <begin position="283"/>
        <end position="338"/>
    </location>
</feature>
<dbReference type="PANTHER" id="PTHR33744">
    <property type="entry name" value="CARBOHYDRATE DIACID REGULATOR"/>
    <property type="match status" value="1"/>
</dbReference>